<feature type="region of interest" description="Disordered" evidence="37">
    <location>
        <begin position="2114"/>
        <end position="2135"/>
    </location>
</feature>
<comment type="similarity">
    <text evidence="5 36">Belongs to the short-chain dehydrogenases/reductases (SDR) family.</text>
</comment>
<feature type="binding site" evidence="34">
    <location>
        <position position="4016"/>
    </location>
    <ligand>
        <name>substrate</name>
    </ligand>
</feature>
<dbReference type="NCBIfam" id="TIGR02939">
    <property type="entry name" value="RpoE_Sigma70"/>
    <property type="match status" value="1"/>
</dbReference>
<dbReference type="InterPro" id="IPR007627">
    <property type="entry name" value="RNA_pol_sigma70_r2"/>
</dbReference>
<evidence type="ECO:0000259" key="39">
    <source>
        <dbReference type="PROSITE" id="PS50075"/>
    </source>
</evidence>
<dbReference type="InterPro" id="IPR001478">
    <property type="entry name" value="PDZ"/>
</dbReference>
<dbReference type="InterPro" id="IPR036034">
    <property type="entry name" value="PDZ_sf"/>
</dbReference>
<dbReference type="Gene3D" id="3.40.718.10">
    <property type="entry name" value="Isopropylmalate Dehydrogenase"/>
    <property type="match status" value="1"/>
</dbReference>
<dbReference type="SMART" id="SM00228">
    <property type="entry name" value="PDZ"/>
    <property type="match status" value="2"/>
</dbReference>
<feature type="region of interest" description="Disordered" evidence="37">
    <location>
        <begin position="3967"/>
        <end position="3997"/>
    </location>
</feature>
<dbReference type="SUPFAM" id="SSF88946">
    <property type="entry name" value="Sigma2 domain of RNA polymerase sigma factors"/>
    <property type="match status" value="1"/>
</dbReference>
<feature type="compositionally biased region" description="Basic and acidic residues" evidence="37">
    <location>
        <begin position="599"/>
        <end position="611"/>
    </location>
</feature>
<dbReference type="Pfam" id="PF08281">
    <property type="entry name" value="Sigma70_r4_2"/>
    <property type="match status" value="1"/>
</dbReference>
<dbReference type="PROSITE" id="PS50075">
    <property type="entry name" value="CARRIER"/>
    <property type="match status" value="1"/>
</dbReference>
<dbReference type="InterPro" id="IPR011782">
    <property type="entry name" value="Pept_S1C_Do"/>
</dbReference>
<evidence type="ECO:0000256" key="30">
    <source>
        <dbReference type="ARBA" id="ARBA00023315"/>
    </source>
</evidence>
<dbReference type="InterPro" id="IPR036388">
    <property type="entry name" value="WH-like_DNA-bd_sf"/>
</dbReference>
<comment type="function">
    <text evidence="35">Carrier of the growing fatty acid chain in fatty acid biosynthesis.</text>
</comment>
<evidence type="ECO:0000256" key="17">
    <source>
        <dbReference type="ARBA" id="ARBA00022737"/>
    </source>
</evidence>
<comment type="subunit">
    <text evidence="36">Homotetramer.</text>
</comment>
<dbReference type="Pfam" id="PF00109">
    <property type="entry name" value="ketoacyl-synt"/>
    <property type="match status" value="1"/>
</dbReference>
<keyword evidence="20 32" id="KW-0521">NADP</keyword>
<dbReference type="Gene3D" id="3.40.47.10">
    <property type="match status" value="2"/>
</dbReference>
<comment type="caution">
    <text evidence="42">The sequence shown here is derived from an EMBL/GenBank/DDBJ whole genome shotgun (WGS) entry which is preliminary data.</text>
</comment>
<evidence type="ECO:0000256" key="7">
    <source>
        <dbReference type="ARBA" id="ARBA00010541"/>
    </source>
</evidence>
<dbReference type="Pfam" id="PF04542">
    <property type="entry name" value="Sigma70_r2"/>
    <property type="match status" value="1"/>
</dbReference>
<dbReference type="InterPro" id="IPR000838">
    <property type="entry name" value="RNA_pol_sigma70_ECF_CS"/>
</dbReference>
<proteinExistence type="inferred from homology"/>
<dbReference type="FunFam" id="1.10.1740.10:FF:000001">
    <property type="entry name" value="RNA polymerase sigma factor"/>
    <property type="match status" value="1"/>
</dbReference>
<dbReference type="PROSITE" id="PS50106">
    <property type="entry name" value="PDZ"/>
    <property type="match status" value="2"/>
</dbReference>
<evidence type="ECO:0000256" key="27">
    <source>
        <dbReference type="ARBA" id="ARBA00023160"/>
    </source>
</evidence>
<evidence type="ECO:0000256" key="24">
    <source>
        <dbReference type="ARBA" id="ARBA00023098"/>
    </source>
</evidence>
<comment type="pathway">
    <text evidence="3">Carbohydrate metabolism; glyoxylate cycle; (S)-malate from isocitrate: step 1/2.</text>
</comment>
<evidence type="ECO:0000256" key="20">
    <source>
        <dbReference type="ARBA" id="ARBA00022857"/>
    </source>
</evidence>
<dbReference type="NCBIfam" id="NF002149">
    <property type="entry name" value="PRK00982.1-3"/>
    <property type="match status" value="1"/>
</dbReference>
<dbReference type="InterPro" id="IPR003231">
    <property type="entry name" value="ACP"/>
</dbReference>
<dbReference type="GO" id="GO:0004252">
    <property type="term" value="F:serine-type endopeptidase activity"/>
    <property type="evidence" value="ECO:0007669"/>
    <property type="project" value="InterPro"/>
</dbReference>
<keyword evidence="38" id="KW-0472">Membrane</keyword>
<keyword evidence="19 36" id="KW-0276">Fatty acid metabolism</keyword>
<dbReference type="GO" id="GO:0006099">
    <property type="term" value="P:tricarboxylic acid cycle"/>
    <property type="evidence" value="ECO:0007669"/>
    <property type="project" value="UniProtKB-KW"/>
</dbReference>
<keyword evidence="18" id="KW-0720">Serine protease</keyword>
<keyword evidence="24 36" id="KW-0443">Lipid metabolism</keyword>
<dbReference type="GO" id="GO:0016987">
    <property type="term" value="F:sigma factor activity"/>
    <property type="evidence" value="ECO:0007669"/>
    <property type="project" value="UniProtKB-KW"/>
</dbReference>
<evidence type="ECO:0000313" key="42">
    <source>
        <dbReference type="EMBL" id="GEU28402.1"/>
    </source>
</evidence>
<feature type="region of interest" description="Disordered" evidence="37">
    <location>
        <begin position="2218"/>
        <end position="2384"/>
    </location>
</feature>
<dbReference type="SUPFAM" id="SSF50494">
    <property type="entry name" value="Trypsin-like serine proteases"/>
    <property type="match status" value="1"/>
</dbReference>
<evidence type="ECO:0000256" key="21">
    <source>
        <dbReference type="ARBA" id="ARBA00023002"/>
    </source>
</evidence>
<feature type="region of interest" description="Disordered" evidence="37">
    <location>
        <begin position="1018"/>
        <end position="1062"/>
    </location>
</feature>
<evidence type="ECO:0000256" key="33">
    <source>
        <dbReference type="PIRSR" id="PIRSR611782-1"/>
    </source>
</evidence>
<keyword evidence="17" id="KW-0677">Repeat</keyword>
<dbReference type="CDD" id="cd10839">
    <property type="entry name" value="cpPDZ1_DegP-like"/>
    <property type="match status" value="1"/>
</dbReference>
<comment type="function">
    <text evidence="1">Involved in storage lipid mobilization during the growth of higher plant seedling.</text>
</comment>
<feature type="domain" description="PDZ" evidence="40">
    <location>
        <begin position="4281"/>
        <end position="4368"/>
    </location>
</feature>
<dbReference type="Gene3D" id="2.30.42.10">
    <property type="match status" value="1"/>
</dbReference>
<dbReference type="InterPro" id="IPR013249">
    <property type="entry name" value="RNA_pol_sigma70_r4_t2"/>
</dbReference>
<evidence type="ECO:0000256" key="16">
    <source>
        <dbReference type="ARBA" id="ARBA00022729"/>
    </source>
</evidence>
<dbReference type="InterPro" id="IPR003772">
    <property type="entry name" value="YceD"/>
</dbReference>
<dbReference type="InterPro" id="IPR018523">
    <property type="entry name" value="Isocitrate_lyase_ph_CS"/>
</dbReference>
<dbReference type="FunFam" id="3.40.50.720:FF:000037">
    <property type="entry name" value="3-oxoacyl-[acyl-carrier-protein] reductase FabG"/>
    <property type="match status" value="1"/>
</dbReference>
<feature type="compositionally biased region" description="Basic residues" evidence="37">
    <location>
        <begin position="2362"/>
        <end position="2371"/>
    </location>
</feature>
<keyword evidence="12 35" id="KW-0444">Lipid biosynthesis</keyword>
<dbReference type="Pfam" id="PF13365">
    <property type="entry name" value="Trypsin_2"/>
    <property type="match status" value="1"/>
</dbReference>
<dbReference type="InterPro" id="IPR011284">
    <property type="entry name" value="3oxo_ACP_reduc"/>
</dbReference>
<evidence type="ECO:0000256" key="18">
    <source>
        <dbReference type="ARBA" id="ARBA00022825"/>
    </source>
</evidence>
<comment type="catalytic activity">
    <reaction evidence="36">
        <text>a (3R)-hydroxyacyl-[ACP] + NADP(+) = a 3-oxoacyl-[ACP] + NADPH + H(+)</text>
        <dbReference type="Rhea" id="RHEA:17397"/>
        <dbReference type="Rhea" id="RHEA-COMP:9916"/>
        <dbReference type="Rhea" id="RHEA-COMP:9945"/>
        <dbReference type="ChEBI" id="CHEBI:15378"/>
        <dbReference type="ChEBI" id="CHEBI:57783"/>
        <dbReference type="ChEBI" id="CHEBI:58349"/>
        <dbReference type="ChEBI" id="CHEBI:78776"/>
        <dbReference type="ChEBI" id="CHEBI:78827"/>
        <dbReference type="EC" id="1.1.1.100"/>
    </reaction>
</comment>
<dbReference type="InterPro" id="IPR018201">
    <property type="entry name" value="Ketoacyl_synth_AS"/>
</dbReference>
<keyword evidence="26" id="KW-0576">Peroxisome</keyword>
<dbReference type="SMART" id="SM00822">
    <property type="entry name" value="PKS_KR"/>
    <property type="match status" value="1"/>
</dbReference>
<dbReference type="PRINTS" id="PR00834">
    <property type="entry name" value="PROTEASES2C"/>
</dbReference>
<dbReference type="Gene3D" id="1.10.1740.10">
    <property type="match status" value="1"/>
</dbReference>
<dbReference type="NCBIfam" id="NF004197">
    <property type="entry name" value="PRK05653.1-1"/>
    <property type="match status" value="1"/>
</dbReference>
<feature type="active site" description="Charge relay system" evidence="33">
    <location>
        <position position="4016"/>
    </location>
</feature>
<feature type="domain" description="Ketosynthase family 3 (KS3)" evidence="41">
    <location>
        <begin position="3015"/>
        <end position="3423"/>
    </location>
</feature>
<evidence type="ECO:0000256" key="8">
    <source>
        <dbReference type="ARBA" id="ARBA00010930"/>
    </source>
</evidence>
<dbReference type="InterPro" id="IPR001227">
    <property type="entry name" value="Ac_transferase_dom_sf"/>
</dbReference>
<feature type="binding site" evidence="32">
    <location>
        <begin position="2746"/>
        <end position="2747"/>
    </location>
    <ligand>
        <name>NADP(+)</name>
        <dbReference type="ChEBI" id="CHEBI:58349"/>
    </ligand>
</feature>
<dbReference type="GO" id="GO:0004451">
    <property type="term" value="F:isocitrate lyase activity"/>
    <property type="evidence" value="ECO:0007669"/>
    <property type="project" value="InterPro"/>
</dbReference>
<keyword evidence="15" id="KW-0808">Transferase</keyword>
<dbReference type="NCBIfam" id="TIGR02937">
    <property type="entry name" value="sigma70-ECF"/>
    <property type="match status" value="1"/>
</dbReference>
<dbReference type="Gene3D" id="2.40.10.120">
    <property type="match status" value="1"/>
</dbReference>
<keyword evidence="14" id="KW-0597">Phosphoprotein</keyword>
<dbReference type="CDD" id="cd06171">
    <property type="entry name" value="Sigma70_r4"/>
    <property type="match status" value="1"/>
</dbReference>
<keyword evidence="10 35" id="KW-0596">Phosphopantetheine</keyword>
<evidence type="ECO:0000256" key="37">
    <source>
        <dbReference type="SAM" id="MobiDB-lite"/>
    </source>
</evidence>
<dbReference type="CDD" id="cd16328">
    <property type="entry name" value="RseA_N"/>
    <property type="match status" value="1"/>
</dbReference>
<dbReference type="PROSITE" id="PS00161">
    <property type="entry name" value="ISOCITRATE_LYASE"/>
    <property type="match status" value="1"/>
</dbReference>
<feature type="compositionally biased region" description="Low complexity" evidence="37">
    <location>
        <begin position="633"/>
        <end position="658"/>
    </location>
</feature>
<dbReference type="HAMAP" id="MF_01217">
    <property type="entry name" value="Acyl_carrier"/>
    <property type="match status" value="1"/>
</dbReference>
<keyword evidence="38" id="KW-0812">Transmembrane</keyword>
<dbReference type="PROSITE" id="PS00606">
    <property type="entry name" value="KS3_1"/>
    <property type="match status" value="1"/>
</dbReference>
<dbReference type="NCBIfam" id="NF002148">
    <property type="entry name" value="PRK00982.1-2"/>
    <property type="match status" value="1"/>
</dbReference>
<keyword evidence="29 42" id="KW-0456">Lyase</keyword>
<dbReference type="SUPFAM" id="SSF53659">
    <property type="entry name" value="Isocitrate/Isopropylmalate dehydrogenase-like"/>
    <property type="match status" value="1"/>
</dbReference>
<feature type="binding site" evidence="32">
    <location>
        <begin position="2838"/>
        <end position="2842"/>
    </location>
    <ligand>
        <name>NADP(+)</name>
        <dbReference type="ChEBI" id="CHEBI:58349"/>
    </ligand>
</feature>
<dbReference type="InterPro" id="IPR001940">
    <property type="entry name" value="Peptidase_S1C"/>
</dbReference>
<dbReference type="InterPro" id="IPR036147">
    <property type="entry name" value="Anti-sigma_E_RseA_N_sf"/>
</dbReference>
<dbReference type="InterPro" id="IPR016039">
    <property type="entry name" value="Thiolase-like"/>
</dbReference>
<dbReference type="InterPro" id="IPR035919">
    <property type="entry name" value="EAL_sf"/>
</dbReference>
<dbReference type="NCBIfam" id="TIGR03150">
    <property type="entry name" value="fabF"/>
    <property type="match status" value="1"/>
</dbReference>
<sequence length="4450" mass="474723">MATREQQIAALQQDWDTNPRWKGVTRTYTAEDVVRLRGSLQIEHTLAKRGAEKLWDLVNNEPFVNALGALTGNQAMQQVKAGLKAIYLSGWQVAGDANVAGEMYPDQSLYPANSVPLVVRRINNTFQRADQIQWSEGKDDIDYFAPIVADAEAGFGGVLNAYELMKSMIDAGAAGVHFEDQLASVKKCGHMGGKVLVPSREAVEKLTAARLAADVMGTSTLVIARTDAEAADLLTSDVDDNDRPFCTGERTVEGFYKVKPGIEQAISRALAYAPYADLVWCETGKPDLAFAKQFADAVHAKFPGKMLAYNCSPSFNWKKNLDDATIAKFQKELGAMGYKFQFITLAGFHALNYGMFNLAHGYARNQMSAFVELQEAEFAAAEKGFTAVKHQREVGTGYFDAVTQTIQNGQSSTTALHGPMRGLIPGDRGVAVIACRAAPANVVAGASSVPPRSRPGCRSRWSSSCLPPVHGCAILEVVVAATLMQTMGMAKTGPFWLRARFWWIMRDLHHLLRKYPAYVQLPPRLSRGKSRRCIEAFRDHPIAAIPESERHRLHVYRHPLGRRRVCAGRRVRVEKRRIRYRHRPAVGTQGHARAGQGVRRPDQGHEPERQDAPVSGLALHCRPGHPPDRARQARAGDQGRRLPVAQGAAAAAVAPGAGTDRSAVRGQAGLQKGQGHAGRCAGPLPGRHVRGLVSAAATDGIARIRGQAQATAMQRLAQRGAHHPHADARRIRPAQQRHVHPQSAVHAGADAQGSDAVAARAGIAGRPGAGGRPVAGGPGSGRPDSPGKSFAGAKPAGTGGTGRPGGRPTSATRPAAGDKPAAGVAGAGPRRARYELLFRDTRASNAAEFRNDAAATATVIAHASELGMGQVVGDQLAFVNIDEVGLMSDFIRFLPHDKVILEILETVEATPAVLERIRELKGAGFRFALDDVIGETEDVQKLQPLCDVIKVDIKQMKPGTLPALARVLKNPKQKLLAEKVETVEEFRQCMDLGFEYFQGYYFARPPRDRIDGQARCADHPEPAAAGEHAGRGHAVPHQFRRSRADGAGPPPAAALAADPAVREKRRRAGVHVAVAATGHHAWQDHRITGRTPPPRRAHQCRHRFHGGGDVADGYAVFDPHAGTAGKRERAGRSARGAAGAGRGVWCIAGPDRNDRARTRQCSAGADVAAVIDTAGRAVCDTAGGDRMGDRVLARVLRGGNYCPSNKNTFQFLDARHALGRIGGQVAVEGKALAVQAAGHDRQQQRRRAHQRTYGDAVLVRQAHQVRTGIGHGGHARLRHQAAIATGQQRRQQPGQRGRRRVHVQLGNGDFLQRLGQRVVGVDQLEEGARRLGVLGHEVVELRRDLLDLFRQHGGERFGLAQGHACQCDQRQAGEGGGVGAVDAFQDGDAQCLVLGAARAVVRLFAAQIGVELGIGQVAERHPGLDVGQLSVGRLNIGQPSAVAVFGAASAVVDHAERGMEDHFAPAHFLQLGQRIGMVARFADLLVVERGHLVGTDHDAAGQPGCHGRSFFARQAQGGGAGRLAGMRGFVDVGDNHVERQLQAREQLPAVGGARCEHQAKSEQGVTPVAEMTRLAKDCADASGEITWKVAGSTGKMGFPQLTVSVAGTVQLVCQRCLTPYAHTLNSSTVLMLGKDDQQADEIEEMIADESIDVIVGTRSMQVMDLVEDEALLALPQSPRHDVCPDASLLDKARSEKISPFEALKGVINMAVQQNKKSPSKRALSFVNREPDAELILIGLEDVVRAELKKHHADTHPRLSIVHASEQVTMDDPLEVALRRKKDSSMRVAIEQVKSGIAQAAVSAGNTGALMAVARYVLKTMSGVDRPAICSIMPNQKNGPTYMLDLGANVDCEPHHLHQFAIMGSVLVSAMENIERPTIGLLNVGTEDIKGNEVVKATGKLLQIDHERGALNFFGNVEGNDIFKGTTDLVVCDGFTGNVTLKAVEGVARFFAETVKTEFKRTPLTMLSALIGRGALKAIKNRLSPSRYNGASLLGLRGLVFKSHGGADAYSFEWAIKRAYDAAKNDVLPHISTLIAELMPRNTDTPEAAAAPVAAPGMAGVPPDLPAGTARHQCRPGDPARCQGHRNLGRMDRVPQRHLGAPLCRRRPEFVGPGRARRQECARDGGPGAQRYRPDHRGQLHPRFLRQLPQHRLRGPAKTGHHQQWRSRRRAGCLQRLRVCAVHGRCVHPRRRAQERAGDRVRSVFAHPQFQRPHHLRAVRRRRRRRGGDGLRRARHSGHRAARGRQPLEHPVHAQLVQRRHCRRGLPVHGRPGRVQAGRVGPGKGRTRGAEKSGPDGGSDRLAGAAPGQYPHHERHGQETGPATGQNGGHGRPARQYLGGLDSAGAGRRRARRPHQERSQRHDGRRGRRLYLGRRAGDHERPAGNPGSQAIAMLDGFAGNPVVAETIAEASSALGFDLGKLMAEGPKEELDLTTNTQPVMLTAAVAVYRAWIAAGGPAPTIVAGHSLGEYSALVAAGVIAFKDAVPLVRFRAQAMQEAVPVGVGTMAVILGLSDDDVRAACAEATAALSDSVVEAVNFNAPAQVVIAGHTAAVERACDIAKAKGAKRAMKLPVSAPFHSSLLKPASDRLRDYMADLAFAAPQIPLINNVDVAVLNDPDAIKDALVRQAAAPVRWVETMQQVAAQGITQVIECGPGKVLMGLTKRIDATLGTIVKHFVRTHMNLANQVALVTGASRGIGKAIALELARQGARVIGTATTEAGAAAISAYLADVGANTGAESGKGVVLNVTDAAQCAAVIDDITKTWGAVGILVNNAGITQDNLAMRMKDEEWDSVIATNLSAVGRLSRAVLRGMMKAKTGRIINITSVVASSGNPGQMNYAAAKAGVEGMGRALAREIGSRNITVNSVAPGFIDTDMTKSLGDDQHAALLTQIPLGRLGKPEDIAAAVAFLASPQAAYITGSTLHCANLIKCALSVTNKWSHNMSDIEQRVKKIVAEQLGVAEADIKTESSFVDDLGADSLDTVELVMALEDEFEMEIPDEQAEKITTENRLRGSKNRRVVITGLGAVTPIGNNVADTWAAALEGKSGIATITKFDAQAFSTRFAGEVKGFNIEEYITAKEARHMDTFIHYGMAAGIQAVQDSGIEVTEENADRIGVIIGSGIGGLPMIEEQKEDYDKRGPRRISPFFVPASIINMISGNLSIKYGMRGPNLSIVTACTTGLHCIGAAARMIEYGDADVMVAGGAESTVSPLGLGGFASAKALSARNDDPATASRPWDTDRDGFVLGEGAGVMVVEEYEHAKARGAKIYAELVGFGMSADAYHMTSPLEDGSGGSKSAQAALANAGLNPDQVQYVNAHGTSTPQGDVAEVQGIKRTFGEHAKKLVVNSTKSMTGHLLGGAGGLEAVFTVLAVHHQVSPPTINIFNQDPLCDLDFCANVARDMKIEYAVKNSFGFGGTNGSLVFGRAQLVLPNVVVYLPSCGLSAVMSIAVSVIVRPSRRLRRLHAGACCCVLASAAACPGVVAPLVCVLAAVCGYLVGRPDGIALAVDITADGYFRAAVYQHSGTPLRLLEGSTVWRGLLLLRLGGADGGVRPPRKVGVTTERECDQMLVDRVRAGDKQAFDMLVAKYQRRLMRLLSRIVHDPAEAEDVVQETFIKAYRALRHFRGDSAFYTWLYRIGINTAKNFLTTQGRRTPTSTETDAEHAESYNDGDNLRDINTPESMLASKQIAQTVNAAMDALPLDLRTAIALREIEGLSYEEISDIMACPIGTVRSRIFRAREVIADKLKPLLDMPVDKRCDHELALAALHTDDGRATWRAYHLTGDILRDQADGALSDGFDARLAAALACEPAYALQPADAADAGAAPFDTMGAPVARARGARAGQISRRVLASCRVVCILHTLSAIQNFLRSISSMKNNLKNNLSAGSKTLSALIVSASVWMTPAVLGMNPAVAAAPVTGAVVGLPDFADLVDRVGPAVVNIRTTEIVKQGGRGGEMGEDEMAEFMRRFFGGAMPTPPGPGGKGAPRSNRRQVPDEPVQRGVGSGFILSADGYVMTNAHVVDGADEVFVTLTDKREFKAKVLGADARTDVAVLKIEGDKLPFLVMGDSDKIRVGEWVIAIGSPFNLENTVTAGIISAKQRETGDYLALIQSDVAVNPGNSGGPLINMRGEVIGINSQIATLSGAYNGISFAVPIDEAIRVSEQLKKSGKVTRGRIGVQIGEVNKEVAESLGLKNAQGAEVAMVEPDGPAAKAGVKPGDIILKFNGTPVTRSSDLPRIVGSTGVGSKATITVWRKGQQVDLPINVAEMDGDKAAKGAPGKGGKGKAEPEQDKSNALGLIVTDLPADKKKELGVDGGVVIADVDGVAEAAGLEEGDILLQLNNTAIKDARQLNALVAKLDPKKRSVVLVRRGEQSQFISLRPSDLLPPVPGHARCPAGPAAAWRYLHRGRDRHRCGGRSGAAGALRRAGARAVCRSGAARAVPLLPRCVDHPGFA</sequence>
<dbReference type="GO" id="GO:0051287">
    <property type="term" value="F:NAD binding"/>
    <property type="evidence" value="ECO:0007669"/>
    <property type="project" value="UniProtKB-UniRule"/>
</dbReference>
<evidence type="ECO:0000256" key="3">
    <source>
        <dbReference type="ARBA" id="ARBA00004793"/>
    </source>
</evidence>
<feature type="transmembrane region" description="Helical" evidence="38">
    <location>
        <begin position="3431"/>
        <end position="3452"/>
    </location>
</feature>
<dbReference type="InterPro" id="IPR014031">
    <property type="entry name" value="Ketoacyl_synth_C"/>
</dbReference>
<dbReference type="SUPFAM" id="SSF141868">
    <property type="entry name" value="EAL domain-like"/>
    <property type="match status" value="1"/>
</dbReference>
<dbReference type="Gene3D" id="3.20.20.60">
    <property type="entry name" value="Phosphoenolpyruvate-binding domains"/>
    <property type="match status" value="1"/>
</dbReference>
<keyword evidence="27 35" id="KW-0275">Fatty acid biosynthesis</keyword>
<keyword evidence="16" id="KW-0732">Signal</keyword>
<feature type="binding site" evidence="34">
    <location>
        <begin position="4115"/>
        <end position="4117"/>
    </location>
    <ligand>
        <name>substrate</name>
    </ligand>
</feature>
<dbReference type="InterPro" id="IPR000794">
    <property type="entry name" value="Beta-ketoacyl_synthase"/>
</dbReference>
<dbReference type="Pfam" id="PF00563">
    <property type="entry name" value="EAL"/>
    <property type="match status" value="1"/>
</dbReference>
<dbReference type="InterPro" id="IPR014284">
    <property type="entry name" value="RNA_pol_sigma-70_dom"/>
</dbReference>
<feature type="region of interest" description="Disordered" evidence="37">
    <location>
        <begin position="581"/>
        <end position="663"/>
    </location>
</feature>
<feature type="domain" description="PDZ" evidence="40">
    <location>
        <begin position="4166"/>
        <end position="4225"/>
    </location>
</feature>
<dbReference type="InterPro" id="IPR020841">
    <property type="entry name" value="PKS_Beta-ketoAc_synthase_dom"/>
</dbReference>
<keyword evidence="13" id="KW-0816">Tricarboxylic acid cycle</keyword>
<keyword evidence="28" id="KW-0804">Transcription</keyword>
<dbReference type="PROSITE" id="PS00061">
    <property type="entry name" value="ADH_SHORT"/>
    <property type="match status" value="1"/>
</dbReference>
<dbReference type="GO" id="GO:0004316">
    <property type="term" value="F:3-oxoacyl-[acyl-carrier-protein] reductase (NADPH) activity"/>
    <property type="evidence" value="ECO:0007669"/>
    <property type="project" value="UniProtKB-UniRule"/>
</dbReference>
<dbReference type="Pfam" id="PF02620">
    <property type="entry name" value="YceD"/>
    <property type="match status" value="1"/>
</dbReference>
<evidence type="ECO:0000256" key="5">
    <source>
        <dbReference type="ARBA" id="ARBA00006484"/>
    </source>
</evidence>
<dbReference type="GO" id="GO:0004315">
    <property type="term" value="F:3-oxoacyl-[acyl-carrier-protein] synthase activity"/>
    <property type="evidence" value="ECO:0007669"/>
    <property type="project" value="InterPro"/>
</dbReference>
<dbReference type="Gene3D" id="2.30.42.60">
    <property type="match status" value="1"/>
</dbReference>
<feature type="region of interest" description="Disordered" evidence="37">
    <location>
        <begin position="709"/>
        <end position="728"/>
    </location>
</feature>
<dbReference type="FunFam" id="3.30.70.250:FF:000001">
    <property type="entry name" value="Malonyl CoA-acyl carrier protein transacylase"/>
    <property type="match status" value="1"/>
</dbReference>
<feature type="region of interest" description="Disordered" evidence="37">
    <location>
        <begin position="4266"/>
        <end position="4289"/>
    </location>
</feature>
<comment type="similarity">
    <text evidence="7">Belongs to the peptidase S1C family.</text>
</comment>
<dbReference type="GO" id="GO:0009514">
    <property type="term" value="C:glyoxysome"/>
    <property type="evidence" value="ECO:0007669"/>
    <property type="project" value="UniProtKB-SubCell"/>
</dbReference>
<name>A0A699GF80_TANCI</name>
<dbReference type="NCBIfam" id="TIGR01830">
    <property type="entry name" value="3oxo_ACP_reduc"/>
    <property type="match status" value="1"/>
</dbReference>
<dbReference type="SMART" id="SM00052">
    <property type="entry name" value="EAL"/>
    <property type="match status" value="1"/>
</dbReference>
<evidence type="ECO:0000256" key="4">
    <source>
        <dbReference type="ARBA" id="ARBA00005194"/>
    </source>
</evidence>
<dbReference type="InterPro" id="IPR006254">
    <property type="entry name" value="Isocitrate_lyase"/>
</dbReference>
<dbReference type="InterPro" id="IPR004410">
    <property type="entry name" value="Malonyl_CoA-ACP_transAc_FabD"/>
</dbReference>
<feature type="active site" description="Charge relay system" evidence="33">
    <location>
        <position position="4046"/>
    </location>
</feature>
<dbReference type="NCBIfam" id="TIGR00128">
    <property type="entry name" value="fabD"/>
    <property type="match status" value="1"/>
</dbReference>
<evidence type="ECO:0000256" key="23">
    <source>
        <dbReference type="ARBA" id="ARBA00023082"/>
    </source>
</evidence>
<evidence type="ECO:0000256" key="22">
    <source>
        <dbReference type="ARBA" id="ARBA00023015"/>
    </source>
</evidence>
<dbReference type="SMART" id="SM00827">
    <property type="entry name" value="PKS_AT"/>
    <property type="match status" value="1"/>
</dbReference>
<dbReference type="Pfam" id="PF00463">
    <property type="entry name" value="ICL"/>
    <property type="match status" value="2"/>
</dbReference>
<evidence type="ECO:0000256" key="31">
    <source>
        <dbReference type="PIRSR" id="PIRSR611284-1"/>
    </source>
</evidence>
<dbReference type="InterPro" id="IPR014030">
    <property type="entry name" value="Ketoacyl_synth_N"/>
</dbReference>
<protein>
    <recommendedName>
        <fullName evidence="35 36">Multifunctional fusion protein</fullName>
    </recommendedName>
    <domain>
        <recommendedName>
            <fullName evidence="36">3-oxoacyl-[acyl-carrier-protein] reductase</fullName>
            <ecNumber evidence="36">1.1.1.100</ecNumber>
        </recommendedName>
    </domain>
    <domain>
        <recommendedName>
            <fullName evidence="35">Acyl carrier protein</fullName>
        </recommendedName>
    </domain>
</protein>
<dbReference type="InterPro" id="IPR009003">
    <property type="entry name" value="Peptidase_S1_PA"/>
</dbReference>
<keyword evidence="38" id="KW-1133">Transmembrane helix</keyword>
<dbReference type="UniPathway" id="UPA00094"/>
<evidence type="ECO:0000256" key="6">
    <source>
        <dbReference type="ARBA" id="ARBA00008467"/>
    </source>
</evidence>
<dbReference type="InterPro" id="IPR017568">
    <property type="entry name" value="3-oxoacyl-ACP_synth-2"/>
</dbReference>
<dbReference type="CDD" id="cd05333">
    <property type="entry name" value="BKR_SDR_c"/>
    <property type="match status" value="1"/>
</dbReference>
<keyword evidence="9" id="KW-0329">Glyoxylate bypass</keyword>
<feature type="active site" description="Proton acceptor" evidence="31">
    <location>
        <position position="2838"/>
    </location>
</feature>
<dbReference type="Pfam" id="PF02801">
    <property type="entry name" value="Ketoacyl-synt_C"/>
    <property type="match status" value="1"/>
</dbReference>
<evidence type="ECO:0000256" key="13">
    <source>
        <dbReference type="ARBA" id="ARBA00022532"/>
    </source>
</evidence>
<dbReference type="FunFam" id="3.20.20.60:FF:000005">
    <property type="entry name" value="Isocitrate lyase"/>
    <property type="match status" value="1"/>
</dbReference>
<dbReference type="InterPro" id="IPR036736">
    <property type="entry name" value="ACP-like_sf"/>
</dbReference>
<dbReference type="Pfam" id="PF13561">
    <property type="entry name" value="adh_short_C2"/>
    <property type="match status" value="1"/>
</dbReference>
<evidence type="ECO:0000256" key="15">
    <source>
        <dbReference type="ARBA" id="ARBA00022679"/>
    </source>
</evidence>
<dbReference type="UniPathway" id="UPA00703">
    <property type="reaction ID" value="UER00719"/>
</dbReference>
<evidence type="ECO:0000256" key="9">
    <source>
        <dbReference type="ARBA" id="ARBA00022435"/>
    </source>
</evidence>
<dbReference type="NCBIfam" id="TIGR01346">
    <property type="entry name" value="isocit_lyase"/>
    <property type="match status" value="1"/>
</dbReference>
<dbReference type="NCBIfam" id="NF009466">
    <property type="entry name" value="PRK12826.1-2"/>
    <property type="match status" value="1"/>
</dbReference>
<dbReference type="Pfam" id="PF00698">
    <property type="entry name" value="Acyl_transf_1"/>
    <property type="match status" value="1"/>
</dbReference>
<feature type="active site" description="Charge relay system" evidence="33">
    <location>
        <position position="4117"/>
    </location>
</feature>
<dbReference type="InterPro" id="IPR020904">
    <property type="entry name" value="Sc_DH/Rdtase_CS"/>
</dbReference>
<dbReference type="GO" id="GO:0006633">
    <property type="term" value="P:fatty acid biosynthetic process"/>
    <property type="evidence" value="ECO:0007669"/>
    <property type="project" value="UniProtKB-UniPathway"/>
</dbReference>
<evidence type="ECO:0000259" key="41">
    <source>
        <dbReference type="PROSITE" id="PS52004"/>
    </source>
</evidence>
<evidence type="ECO:0000259" key="40">
    <source>
        <dbReference type="PROSITE" id="PS50106"/>
    </source>
</evidence>
<organism evidence="42">
    <name type="scientific">Tanacetum cinerariifolium</name>
    <name type="common">Dalmatian daisy</name>
    <name type="synonym">Chrysanthemum cinerariifolium</name>
    <dbReference type="NCBI Taxonomy" id="118510"/>
    <lineage>
        <taxon>Eukaryota</taxon>
        <taxon>Viridiplantae</taxon>
        <taxon>Streptophyta</taxon>
        <taxon>Embryophyta</taxon>
        <taxon>Tracheophyta</taxon>
        <taxon>Spermatophyta</taxon>
        <taxon>Magnoliopsida</taxon>
        <taxon>eudicotyledons</taxon>
        <taxon>Gunneridae</taxon>
        <taxon>Pentapetalae</taxon>
        <taxon>asterids</taxon>
        <taxon>campanulids</taxon>
        <taxon>Asterales</taxon>
        <taxon>Asteraceae</taxon>
        <taxon>Asteroideae</taxon>
        <taxon>Anthemideae</taxon>
        <taxon>Anthemidinae</taxon>
        <taxon>Tanacetum</taxon>
    </lineage>
</organism>
<feature type="region of interest" description="Disordered" evidence="37">
    <location>
        <begin position="733"/>
        <end position="826"/>
    </location>
</feature>
<keyword evidence="23" id="KW-0731">Sigma factor</keyword>
<dbReference type="NCBIfam" id="NF005589">
    <property type="entry name" value="PRK07314.1"/>
    <property type="match status" value="1"/>
</dbReference>
<dbReference type="InterPro" id="IPR002347">
    <property type="entry name" value="SDR_fam"/>
</dbReference>
<dbReference type="Pfam" id="PF13180">
    <property type="entry name" value="PDZ_2"/>
    <property type="match status" value="1"/>
</dbReference>
<dbReference type="InterPro" id="IPR057326">
    <property type="entry name" value="KR_dom"/>
</dbReference>
<dbReference type="InterPro" id="IPR039556">
    <property type="entry name" value="ICL/PEPM"/>
</dbReference>
<dbReference type="PROSITE" id="PS00012">
    <property type="entry name" value="PHOSPHOPANTETHEINE"/>
    <property type="match status" value="1"/>
</dbReference>
<dbReference type="Gene3D" id="3.40.50.720">
    <property type="entry name" value="NAD(P)-binding Rossmann-like Domain"/>
    <property type="match status" value="1"/>
</dbReference>
<comment type="similarity">
    <text evidence="6">Belongs to the thiolase-like superfamily. Beta-ketoacyl-ACP synthases family.</text>
</comment>
<dbReference type="InterPro" id="IPR016036">
    <property type="entry name" value="Malonyl_transacylase_ACP-bd"/>
</dbReference>
<evidence type="ECO:0000256" key="34">
    <source>
        <dbReference type="PIRSR" id="PIRSR611782-2"/>
    </source>
</evidence>
<dbReference type="NCBIfam" id="TIGR00517">
    <property type="entry name" value="acyl_carrier"/>
    <property type="match status" value="1"/>
</dbReference>
<dbReference type="SUPFAM" id="SSF88659">
    <property type="entry name" value="Sigma3 and sigma4 domains of RNA polymerase sigma factors"/>
    <property type="match status" value="1"/>
</dbReference>
<dbReference type="InterPro" id="IPR012281">
    <property type="entry name" value="Phospholipid_synth_PlsX-like"/>
</dbReference>
<dbReference type="InterPro" id="IPR003664">
    <property type="entry name" value="FA_synthesis"/>
</dbReference>
<dbReference type="Pfam" id="PF02504">
    <property type="entry name" value="FA_synthesis"/>
    <property type="match status" value="1"/>
</dbReference>
<dbReference type="InterPro" id="IPR036291">
    <property type="entry name" value="NAD(P)-bd_dom_sf"/>
</dbReference>
<dbReference type="InterPro" id="IPR013324">
    <property type="entry name" value="RNA_pol_sigma_r3/r4-like"/>
</dbReference>
<feature type="region of interest" description="Disordered" evidence="37">
    <location>
        <begin position="3648"/>
        <end position="3670"/>
    </location>
</feature>
<evidence type="ECO:0000256" key="1">
    <source>
        <dbReference type="ARBA" id="ARBA00003575"/>
    </source>
</evidence>
<dbReference type="InterPro" id="IPR014043">
    <property type="entry name" value="Acyl_transferase_dom"/>
</dbReference>
<keyword evidence="11" id="KW-0330">Glyoxysome</keyword>
<keyword evidence="18" id="KW-0378">Hydrolase</keyword>
<evidence type="ECO:0000256" key="35">
    <source>
        <dbReference type="RuleBase" id="RU000722"/>
    </source>
</evidence>
<dbReference type="InterPro" id="IPR013325">
    <property type="entry name" value="RNA_pol_sigma_r2"/>
</dbReference>
<keyword evidence="30" id="KW-0012">Acyltransferase</keyword>
<evidence type="ECO:0000256" key="29">
    <source>
        <dbReference type="ARBA" id="ARBA00023239"/>
    </source>
</evidence>
<reference evidence="42" key="1">
    <citation type="journal article" date="2019" name="Sci. Rep.">
        <title>Draft genome of Tanacetum cinerariifolium, the natural source of mosquito coil.</title>
        <authorList>
            <person name="Yamashiro T."/>
            <person name="Shiraishi A."/>
            <person name="Satake H."/>
            <person name="Nakayama K."/>
        </authorList>
    </citation>
    <scope>NUCLEOTIDE SEQUENCE</scope>
</reference>
<dbReference type="NCBIfam" id="NF011645">
    <property type="entry name" value="PRK15063.1"/>
    <property type="match status" value="1"/>
</dbReference>
<dbReference type="SUPFAM" id="SSF51735">
    <property type="entry name" value="NAD(P)-binding Rossmann-fold domains"/>
    <property type="match status" value="1"/>
</dbReference>
<dbReference type="GO" id="GO:0009507">
    <property type="term" value="C:chloroplast"/>
    <property type="evidence" value="ECO:0007669"/>
    <property type="project" value="UniProtKB-SubCell"/>
</dbReference>
<dbReference type="NCBIfam" id="NF002151">
    <property type="entry name" value="PRK00982.1-5"/>
    <property type="match status" value="1"/>
</dbReference>
<dbReference type="SUPFAM" id="SSF51621">
    <property type="entry name" value="Phosphoenolpyruvate/pyruvate domain"/>
    <property type="match status" value="1"/>
</dbReference>
<dbReference type="EC" id="1.1.1.100" evidence="36"/>
<dbReference type="Pfam" id="PF03872">
    <property type="entry name" value="RseA_N"/>
    <property type="match status" value="1"/>
</dbReference>
<dbReference type="SUPFAM" id="SSF50156">
    <property type="entry name" value="PDZ domain-like"/>
    <property type="match status" value="2"/>
</dbReference>
<keyword evidence="18" id="KW-0645">Protease</keyword>
<evidence type="ECO:0000256" key="11">
    <source>
        <dbReference type="ARBA" id="ARBA00022453"/>
    </source>
</evidence>
<feature type="transmembrane region" description="Helical" evidence="38">
    <location>
        <begin position="3464"/>
        <end position="3495"/>
    </location>
</feature>
<dbReference type="Gene3D" id="3.30.70.250">
    <property type="entry name" value="Malonyl-CoA ACP transacylase, ACP-binding"/>
    <property type="match status" value="1"/>
</dbReference>
<dbReference type="GO" id="GO:0003677">
    <property type="term" value="F:DNA binding"/>
    <property type="evidence" value="ECO:0007669"/>
    <property type="project" value="UniProtKB-KW"/>
</dbReference>
<evidence type="ECO:0000256" key="19">
    <source>
        <dbReference type="ARBA" id="ARBA00022832"/>
    </source>
</evidence>
<dbReference type="InterPro" id="IPR016035">
    <property type="entry name" value="Acyl_Trfase/lysoPLipase"/>
</dbReference>
<comment type="subcellular location">
    <subcellularLocation>
        <location evidence="2">Glyoxysome</location>
    </subcellularLocation>
    <subcellularLocation>
        <location evidence="36">Plastid</location>
        <location evidence="36">Chloroplast</location>
    </subcellularLocation>
    <subcellularLocation>
        <location evidence="36">Plastid</location>
    </subcellularLocation>
    <text evidence="36">And non-photosynthetic plastids.</text>
</comment>
<dbReference type="InterPro" id="IPR005572">
    <property type="entry name" value="Anti-sigma_E_RseA_N"/>
</dbReference>
<evidence type="ECO:0000256" key="14">
    <source>
        <dbReference type="ARBA" id="ARBA00022553"/>
    </source>
</evidence>
<dbReference type="CDD" id="cd00377">
    <property type="entry name" value="ICL_PEPM"/>
    <property type="match status" value="1"/>
</dbReference>
<dbReference type="GO" id="GO:0006097">
    <property type="term" value="P:glyoxylate cycle"/>
    <property type="evidence" value="ECO:0007669"/>
    <property type="project" value="UniProtKB-UniPathway"/>
</dbReference>
<dbReference type="Gene3D" id="1.10.10.880">
    <property type="entry name" value="Anti sigma-E protein RseA, N-terminal domain"/>
    <property type="match status" value="1"/>
</dbReference>
<dbReference type="SUPFAM" id="SSF55048">
    <property type="entry name" value="Probable ACP-binding domain of malonyl-CoA ACP transacylase"/>
    <property type="match status" value="1"/>
</dbReference>
<dbReference type="NCBIfam" id="NF004970">
    <property type="entry name" value="PRK06333.1"/>
    <property type="match status" value="1"/>
</dbReference>
<dbReference type="FunFam" id="3.40.47.10:FF:000009">
    <property type="entry name" value="3-oxoacyl-[acyl-carrier-protein] synthase 2"/>
    <property type="match status" value="1"/>
</dbReference>
<evidence type="ECO:0000256" key="12">
    <source>
        <dbReference type="ARBA" id="ARBA00022516"/>
    </source>
</evidence>
<feature type="binding site" evidence="32">
    <location>
        <position position="2716"/>
    </location>
    <ligand>
        <name>NADP(+)</name>
        <dbReference type="ChEBI" id="CHEBI:58349"/>
    </ligand>
</feature>
<dbReference type="SMART" id="SM00825">
    <property type="entry name" value="PKS_KS"/>
    <property type="match status" value="1"/>
</dbReference>
<evidence type="ECO:0000256" key="36">
    <source>
        <dbReference type="RuleBase" id="RU366074"/>
    </source>
</evidence>
<dbReference type="GO" id="GO:0006508">
    <property type="term" value="P:proteolysis"/>
    <property type="evidence" value="ECO:0007669"/>
    <property type="project" value="InterPro"/>
</dbReference>
<dbReference type="PROSITE" id="PS01063">
    <property type="entry name" value="SIGMA70_ECF"/>
    <property type="match status" value="1"/>
</dbReference>
<dbReference type="InterPro" id="IPR040442">
    <property type="entry name" value="Pyrv_kinase-like_dom_sf"/>
</dbReference>
<dbReference type="GO" id="GO:0006352">
    <property type="term" value="P:DNA-templated transcription initiation"/>
    <property type="evidence" value="ECO:0007669"/>
    <property type="project" value="InterPro"/>
</dbReference>
<feature type="compositionally biased region" description="Basic residues" evidence="37">
    <location>
        <begin position="2232"/>
        <end position="2242"/>
    </location>
</feature>
<dbReference type="HAMAP" id="MF_00019">
    <property type="entry name" value="PlsX"/>
    <property type="match status" value="1"/>
</dbReference>
<dbReference type="EMBL" id="BKCJ010000005">
    <property type="protein sequence ID" value="GEU28402.1"/>
    <property type="molecule type" value="Genomic_DNA"/>
</dbReference>
<feature type="binding site" evidence="32">
    <location>
        <position position="2773"/>
    </location>
    <ligand>
        <name>NADP(+)</name>
        <dbReference type="ChEBI" id="CHEBI:58349"/>
    </ligand>
</feature>
<evidence type="ECO:0000256" key="38">
    <source>
        <dbReference type="SAM" id="Phobius"/>
    </source>
</evidence>
<dbReference type="SUPFAM" id="SSF47336">
    <property type="entry name" value="ACP-like"/>
    <property type="match status" value="1"/>
</dbReference>
<dbReference type="CDD" id="cd00834">
    <property type="entry name" value="KAS_I_II"/>
    <property type="match status" value="1"/>
</dbReference>
<dbReference type="NCBIfam" id="TIGR02037">
    <property type="entry name" value="degP_htrA_DO"/>
    <property type="match status" value="1"/>
</dbReference>
<dbReference type="SUPFAM" id="SSF89069">
    <property type="entry name" value="N-terminal, cytoplasmic domain of anti-sigmaE factor RseA"/>
    <property type="match status" value="1"/>
</dbReference>
<dbReference type="GO" id="GO:0016989">
    <property type="term" value="F:sigma factor antagonist activity"/>
    <property type="evidence" value="ECO:0007669"/>
    <property type="project" value="InterPro"/>
</dbReference>
<dbReference type="Pfam" id="PF00550">
    <property type="entry name" value="PP-binding"/>
    <property type="match status" value="1"/>
</dbReference>
<dbReference type="SUPFAM" id="SSF53901">
    <property type="entry name" value="Thiolase-like"/>
    <property type="match status" value="2"/>
</dbReference>
<evidence type="ECO:0000256" key="25">
    <source>
        <dbReference type="ARBA" id="ARBA00023125"/>
    </source>
</evidence>
<dbReference type="PROSITE" id="PS52004">
    <property type="entry name" value="KS3_2"/>
    <property type="match status" value="1"/>
</dbReference>
<dbReference type="GO" id="GO:0004314">
    <property type="term" value="F:[acyl-carrier-protein] S-malonyltransferase activity"/>
    <property type="evidence" value="ECO:0007669"/>
    <property type="project" value="InterPro"/>
</dbReference>
<feature type="domain" description="Carrier" evidence="39">
    <location>
        <begin position="2943"/>
        <end position="3018"/>
    </location>
</feature>
<dbReference type="Gene3D" id="1.10.1200.10">
    <property type="entry name" value="ACP-like"/>
    <property type="match status" value="1"/>
</dbReference>
<evidence type="ECO:0000256" key="28">
    <source>
        <dbReference type="ARBA" id="ARBA00023163"/>
    </source>
</evidence>
<dbReference type="Gene3D" id="3.40.366.10">
    <property type="entry name" value="Malonyl-Coenzyme A Acyl Carrier Protein, domain 2"/>
    <property type="match status" value="1"/>
</dbReference>
<evidence type="ECO:0000256" key="26">
    <source>
        <dbReference type="ARBA" id="ARBA00023140"/>
    </source>
</evidence>
<accession>A0A699GF80</accession>
<feature type="binding site" evidence="32">
    <location>
        <position position="2871"/>
    </location>
    <ligand>
        <name>NADP(+)</name>
        <dbReference type="ChEBI" id="CHEBI:58349"/>
    </ligand>
</feature>
<feature type="compositionally biased region" description="Low complexity" evidence="37">
    <location>
        <begin position="781"/>
        <end position="796"/>
    </location>
</feature>
<dbReference type="SUPFAM" id="SSF52151">
    <property type="entry name" value="FabD/lysophospholipase-like"/>
    <property type="match status" value="1"/>
</dbReference>
<comment type="pathway">
    <text evidence="4 36">Lipid metabolism; fatty acid biosynthesis.</text>
</comment>
<dbReference type="Gene3D" id="1.10.10.10">
    <property type="entry name" value="Winged helix-like DNA-binding domain superfamily/Winged helix DNA-binding domain"/>
    <property type="match status" value="1"/>
</dbReference>
<comment type="similarity">
    <text evidence="8">Belongs to the acyl carrier protein (ACP) family.</text>
</comment>
<dbReference type="InterPro" id="IPR015813">
    <property type="entry name" value="Pyrv/PenolPyrv_kinase-like_dom"/>
</dbReference>
<dbReference type="PANTHER" id="PTHR21631">
    <property type="entry name" value="ISOCITRATE LYASE/MALATE SYNTHASE"/>
    <property type="match status" value="1"/>
</dbReference>
<evidence type="ECO:0000256" key="2">
    <source>
        <dbReference type="ARBA" id="ARBA00004130"/>
    </source>
</evidence>
<dbReference type="Gene3D" id="3.20.20.450">
    <property type="entry name" value="EAL domain"/>
    <property type="match status" value="1"/>
</dbReference>
<dbReference type="NCBIfam" id="TIGR00182">
    <property type="entry name" value="plsX"/>
    <property type="match status" value="1"/>
</dbReference>
<dbReference type="InterPro" id="IPR014286">
    <property type="entry name" value="RNA_pol_sigma70_RpoE"/>
</dbReference>
<dbReference type="InterPro" id="IPR009081">
    <property type="entry name" value="PP-bd_ACP"/>
</dbReference>
<dbReference type="InterPro" id="IPR001633">
    <property type="entry name" value="EAL_dom"/>
</dbReference>
<feature type="compositionally biased region" description="Basic and acidic residues" evidence="37">
    <location>
        <begin position="3658"/>
        <end position="3670"/>
    </location>
</feature>
<gene>
    <name evidence="42" type="ORF">Tci_000380</name>
</gene>
<feature type="compositionally biased region" description="Low complexity" evidence="37">
    <location>
        <begin position="806"/>
        <end position="826"/>
    </location>
</feature>
<dbReference type="PANTHER" id="PTHR21631:SF3">
    <property type="entry name" value="BIFUNCTIONAL GLYOXYLATE CYCLE PROTEIN"/>
    <property type="match status" value="1"/>
</dbReference>
<dbReference type="InterPro" id="IPR006162">
    <property type="entry name" value="Ppantetheine_attach_site"/>
</dbReference>
<evidence type="ECO:0000256" key="10">
    <source>
        <dbReference type="ARBA" id="ARBA00022450"/>
    </source>
</evidence>
<keyword evidence="21 36" id="KW-0560">Oxidoreductase</keyword>
<feature type="binding site" evidence="32">
    <location>
        <begin position="2691"/>
        <end position="2694"/>
    </location>
    <ligand>
        <name>NADP(+)</name>
        <dbReference type="ChEBI" id="CHEBI:58349"/>
    </ligand>
</feature>
<evidence type="ECO:0000256" key="32">
    <source>
        <dbReference type="PIRSR" id="PIRSR611284-2"/>
    </source>
</evidence>
<feature type="binding site" evidence="34">
    <location>
        <position position="4046"/>
    </location>
    <ligand>
        <name>substrate</name>
    </ligand>
</feature>
<keyword evidence="22" id="KW-0805">Transcription regulation</keyword>
<keyword evidence="25" id="KW-0238">DNA-binding</keyword>
<feature type="compositionally biased region" description="Gly residues" evidence="37">
    <location>
        <begin position="765"/>
        <end position="780"/>
    </location>
</feature>